<comment type="caution">
    <text evidence="2">The sequence shown here is derived from an EMBL/GenBank/DDBJ whole genome shotgun (WGS) entry which is preliminary data.</text>
</comment>
<organism evidence="2 3">
    <name type="scientific">Liparis tanakae</name>
    <name type="common">Tanaka's snailfish</name>
    <dbReference type="NCBI Taxonomy" id="230148"/>
    <lineage>
        <taxon>Eukaryota</taxon>
        <taxon>Metazoa</taxon>
        <taxon>Chordata</taxon>
        <taxon>Craniata</taxon>
        <taxon>Vertebrata</taxon>
        <taxon>Euteleostomi</taxon>
        <taxon>Actinopterygii</taxon>
        <taxon>Neopterygii</taxon>
        <taxon>Teleostei</taxon>
        <taxon>Neoteleostei</taxon>
        <taxon>Acanthomorphata</taxon>
        <taxon>Eupercaria</taxon>
        <taxon>Perciformes</taxon>
        <taxon>Cottioidei</taxon>
        <taxon>Cottales</taxon>
        <taxon>Liparidae</taxon>
        <taxon>Liparis</taxon>
    </lineage>
</organism>
<evidence type="ECO:0000313" key="2">
    <source>
        <dbReference type="EMBL" id="TNN62095.1"/>
    </source>
</evidence>
<evidence type="ECO:0000313" key="3">
    <source>
        <dbReference type="Proteomes" id="UP000314294"/>
    </source>
</evidence>
<dbReference type="Proteomes" id="UP000314294">
    <property type="component" value="Unassembled WGS sequence"/>
</dbReference>
<sequence>MKDLPNQQQTDSREKTLTTRIAIQLGSKRWAGAVFGPTIAAPDVNHCSTHPKGEEYEEESTAGETNEIISHGGDRDVSSDEAKWNGAQWTPASPVPLELRLLLGFWKFFQLGSGLKVSVMCWGLESDGSLWSMMEKEGRHLQLVAVAVGVERWAEELVVAAQFGLLEFARVVAELPDENAVVTDGQLLHLPPQLQDLLPLTPHQVAHHGQGQRTSALPQLSFTWFARSSRAMLGVPHWFGHWTGNRGQWY</sequence>
<protein>
    <submittedName>
        <fullName evidence="2">Uncharacterized protein</fullName>
    </submittedName>
</protein>
<feature type="region of interest" description="Disordered" evidence="1">
    <location>
        <begin position="45"/>
        <end position="77"/>
    </location>
</feature>
<keyword evidence="3" id="KW-1185">Reference proteome</keyword>
<gene>
    <name evidence="2" type="ORF">EYF80_027687</name>
</gene>
<dbReference type="EMBL" id="SRLO01000301">
    <property type="protein sequence ID" value="TNN62095.1"/>
    <property type="molecule type" value="Genomic_DNA"/>
</dbReference>
<evidence type="ECO:0000256" key="1">
    <source>
        <dbReference type="SAM" id="MobiDB-lite"/>
    </source>
</evidence>
<dbReference type="AlphaFoldDB" id="A0A4Z2HA03"/>
<reference evidence="2 3" key="1">
    <citation type="submission" date="2019-03" db="EMBL/GenBank/DDBJ databases">
        <title>First draft genome of Liparis tanakae, snailfish: a comprehensive survey of snailfish specific genes.</title>
        <authorList>
            <person name="Kim W."/>
            <person name="Song I."/>
            <person name="Jeong J.-H."/>
            <person name="Kim D."/>
            <person name="Kim S."/>
            <person name="Ryu S."/>
            <person name="Song J.Y."/>
            <person name="Lee S.K."/>
        </authorList>
    </citation>
    <scope>NUCLEOTIDE SEQUENCE [LARGE SCALE GENOMIC DNA]</scope>
    <source>
        <tissue evidence="2">Muscle</tissue>
    </source>
</reference>
<name>A0A4Z2HA03_9TELE</name>
<accession>A0A4Z2HA03</accession>
<proteinExistence type="predicted"/>